<feature type="transmembrane region" description="Helical" evidence="1">
    <location>
        <begin position="527"/>
        <end position="544"/>
    </location>
</feature>
<feature type="domain" description="Reverse transcriptase Ty1/copia-type" evidence="3">
    <location>
        <begin position="1"/>
        <end position="91"/>
    </location>
</feature>
<dbReference type="InterPro" id="IPR013103">
    <property type="entry name" value="RVT_2"/>
</dbReference>
<dbReference type="Pfam" id="PF02705">
    <property type="entry name" value="K_trans"/>
    <property type="match status" value="1"/>
</dbReference>
<name>A0A438JJB3_VITVI</name>
<keyword evidence="1" id="KW-0812">Transmembrane</keyword>
<sequence>MQPPPGLSVESNKVCHLRRALYGLKQAPRAWFAKFSSTIFRLGYTASPYDSALFLRRTDKGTILLLLYVNDMIITGDDLSGIQELKDFLTKLLTLPVELNAHLTPLGGKPLSNPSLYRRLVGSLVYLTVTRPDISYAVHQVSQYLSAPRSTHYAVVLCILRYLKSTIFHGLFYSAQSPLVLRAFSNADWAGDPTDRRSTTGYCFLIGSSLISWRSKKQTFVARSSTEAEYRALADTISELLWLRWLLKDLGIDCHFIRYHLVHGALKLFSVSSKDQLADIFTKSLPKRRTRDLVDNLKLRRVRDFVVVGGFVTEELNILKDQREEETRRGIIVLPISAGRGRHRNTFADYGKSGSSSGNSMKTFSRHSGFSQPKGRQFDDGEWKLREGGNKERVATEKDMEATFLLAFQSLGIVYGRLNTAPLYVFMSIPKEDIISEQRVYELLSFMFWTITIIPLLKYAFIVLRADDNGEGGLFALYSLLCRHAKVGLHPNDRSANEVMKSISALASKTKVESGARRAIEKHKSSHYLMLFLALFGSCMMYLMNLRDYYSHEVDDAFLTFAWQYVAFTKPIPVTTPHIIHFHSII</sequence>
<evidence type="ECO:0000259" key="2">
    <source>
        <dbReference type="Pfam" id="PF02705"/>
    </source>
</evidence>
<reference evidence="4 5" key="1">
    <citation type="journal article" date="2018" name="PLoS Genet.">
        <title>Population sequencing reveals clonal diversity and ancestral inbreeding in the grapevine cultivar Chardonnay.</title>
        <authorList>
            <person name="Roach M.J."/>
            <person name="Johnson D.L."/>
            <person name="Bohlmann J."/>
            <person name="van Vuuren H.J."/>
            <person name="Jones S.J."/>
            <person name="Pretorius I.S."/>
            <person name="Schmidt S.A."/>
            <person name="Borneman A.R."/>
        </authorList>
    </citation>
    <scope>NUCLEOTIDE SEQUENCE [LARGE SCALE GENOMIC DNA]</scope>
    <source>
        <strain evidence="5">cv. Chardonnay</strain>
        <tissue evidence="4">Leaf</tissue>
    </source>
</reference>
<dbReference type="OrthoDB" id="1696511at2759"/>
<keyword evidence="1" id="KW-1133">Transmembrane helix</keyword>
<dbReference type="Pfam" id="PF07727">
    <property type="entry name" value="RVT_2"/>
    <property type="match status" value="1"/>
</dbReference>
<dbReference type="InterPro" id="IPR043502">
    <property type="entry name" value="DNA/RNA_pol_sf"/>
</dbReference>
<evidence type="ECO:0000259" key="3">
    <source>
        <dbReference type="Pfam" id="PF07727"/>
    </source>
</evidence>
<comment type="caution">
    <text evidence="4">The sequence shown here is derived from an EMBL/GenBank/DDBJ whole genome shotgun (WGS) entry which is preliminary data.</text>
</comment>
<protein>
    <submittedName>
        <fullName evidence="4">Retrovirus-related Pol polyprotein from transposon RE1</fullName>
    </submittedName>
</protein>
<feature type="transmembrane region" description="Helical" evidence="1">
    <location>
        <begin position="443"/>
        <end position="464"/>
    </location>
</feature>
<keyword evidence="1" id="KW-0472">Membrane</keyword>
<evidence type="ECO:0000256" key="1">
    <source>
        <dbReference type="SAM" id="Phobius"/>
    </source>
</evidence>
<organism evidence="4 5">
    <name type="scientific">Vitis vinifera</name>
    <name type="common">Grape</name>
    <dbReference type="NCBI Taxonomy" id="29760"/>
    <lineage>
        <taxon>Eukaryota</taxon>
        <taxon>Viridiplantae</taxon>
        <taxon>Streptophyta</taxon>
        <taxon>Embryophyta</taxon>
        <taxon>Tracheophyta</taxon>
        <taxon>Spermatophyta</taxon>
        <taxon>Magnoliopsida</taxon>
        <taxon>eudicotyledons</taxon>
        <taxon>Gunneridae</taxon>
        <taxon>Pentapetalae</taxon>
        <taxon>rosids</taxon>
        <taxon>Vitales</taxon>
        <taxon>Vitaceae</taxon>
        <taxon>Viteae</taxon>
        <taxon>Vitis</taxon>
    </lineage>
</organism>
<dbReference type="Proteomes" id="UP000288805">
    <property type="component" value="Unassembled WGS sequence"/>
</dbReference>
<dbReference type="CDD" id="cd09272">
    <property type="entry name" value="RNase_HI_RT_Ty1"/>
    <property type="match status" value="1"/>
</dbReference>
<dbReference type="SUPFAM" id="SSF56672">
    <property type="entry name" value="DNA/RNA polymerases"/>
    <property type="match status" value="1"/>
</dbReference>
<accession>A0A438JJB3</accession>
<dbReference type="AlphaFoldDB" id="A0A438JJB3"/>
<evidence type="ECO:0000313" key="4">
    <source>
        <dbReference type="EMBL" id="RVX09043.1"/>
    </source>
</evidence>
<dbReference type="PANTHER" id="PTHR11439:SF461">
    <property type="entry name" value="OS10G0432200 PROTEIN"/>
    <property type="match status" value="1"/>
</dbReference>
<feature type="domain" description="K+ potassium transporter integral membrane" evidence="2">
    <location>
        <begin position="406"/>
        <end position="542"/>
    </location>
</feature>
<evidence type="ECO:0000313" key="5">
    <source>
        <dbReference type="Proteomes" id="UP000288805"/>
    </source>
</evidence>
<dbReference type="EMBL" id="QGNW01000039">
    <property type="protein sequence ID" value="RVX09043.1"/>
    <property type="molecule type" value="Genomic_DNA"/>
</dbReference>
<proteinExistence type="predicted"/>
<dbReference type="PANTHER" id="PTHR11439">
    <property type="entry name" value="GAG-POL-RELATED RETROTRANSPOSON"/>
    <property type="match status" value="1"/>
</dbReference>
<dbReference type="InterPro" id="IPR053951">
    <property type="entry name" value="K_trans_N"/>
</dbReference>
<gene>
    <name evidence="4" type="primary">RE1_2132</name>
    <name evidence="4" type="ORF">CK203_013853</name>
</gene>